<dbReference type="RefSeq" id="WP_005999161.1">
    <property type="nucleotide sequence ID" value="NZ_AAEW02000005.1"/>
</dbReference>
<dbReference type="PANTHER" id="PTHR35561">
    <property type="entry name" value="RNA 2',3'-CYCLIC PHOSPHODIESTERASE"/>
    <property type="match status" value="1"/>
</dbReference>
<dbReference type="Pfam" id="PF13563">
    <property type="entry name" value="2_5_RNA_ligase2"/>
    <property type="match status" value="1"/>
</dbReference>
<dbReference type="NCBIfam" id="TIGR02258">
    <property type="entry name" value="2_5_ligase"/>
    <property type="match status" value="1"/>
</dbReference>
<feature type="active site" description="Proton acceptor" evidence="2">
    <location>
        <position position="135"/>
    </location>
</feature>
<dbReference type="HAMAP" id="MF_01940">
    <property type="entry name" value="RNA_CPDase"/>
    <property type="match status" value="1"/>
</dbReference>
<organism evidence="3 4">
    <name type="scientific">Desulfuromonas acetoxidans (strain DSM 684 / 11070)</name>
    <dbReference type="NCBI Taxonomy" id="281689"/>
    <lineage>
        <taxon>Bacteria</taxon>
        <taxon>Pseudomonadati</taxon>
        <taxon>Thermodesulfobacteriota</taxon>
        <taxon>Desulfuromonadia</taxon>
        <taxon>Desulfuromonadales</taxon>
        <taxon>Desulfuromonadaceae</taxon>
        <taxon>Desulfuromonas</taxon>
    </lineage>
</organism>
<reference evidence="3" key="2">
    <citation type="submission" date="2006-05" db="EMBL/GenBank/DDBJ databases">
        <title>Sequencing of the draft genome and assembly of Desulfuromonas acetoxidans DSM 684.</title>
        <authorList>
            <consortium name="US DOE Joint Genome Institute (JGI-PGF)"/>
            <person name="Copeland A."/>
            <person name="Lucas S."/>
            <person name="Lapidus A."/>
            <person name="Barry K."/>
            <person name="Detter J.C."/>
            <person name="Glavina del Rio T."/>
            <person name="Hammon N."/>
            <person name="Israni S."/>
            <person name="Dalin E."/>
            <person name="Tice H."/>
            <person name="Bruce D."/>
            <person name="Pitluck S."/>
            <person name="Richardson P."/>
        </authorList>
    </citation>
    <scope>NUCLEOTIDE SEQUENCE [LARGE SCALE GENOMIC DNA]</scope>
    <source>
        <strain evidence="3">DSM 684</strain>
    </source>
</reference>
<comment type="function">
    <text evidence="2">Hydrolyzes RNA 2',3'-cyclic phosphodiester to an RNA 2'-phosphomonoester.</text>
</comment>
<dbReference type="Gene3D" id="3.90.1140.10">
    <property type="entry name" value="Cyclic phosphodiesterase"/>
    <property type="match status" value="1"/>
</dbReference>
<reference evidence="3" key="1">
    <citation type="submission" date="2006-05" db="EMBL/GenBank/DDBJ databases">
        <title>Annotation of the draft genome assembly of Desulfuromonas acetoxidans DSM 684.</title>
        <authorList>
            <consortium name="US DOE Joint Genome Institute (JGI-ORNL)"/>
            <person name="Larimer F."/>
            <person name="Land M."/>
            <person name="Hauser L."/>
        </authorList>
    </citation>
    <scope>NUCLEOTIDE SEQUENCE [LARGE SCALE GENOMIC DNA]</scope>
    <source>
        <strain evidence="3">DSM 684</strain>
    </source>
</reference>
<keyword evidence="3" id="KW-0436">Ligase</keyword>
<dbReference type="AlphaFoldDB" id="Q1K1C3"/>
<name>Q1K1C3_DESA6</name>
<dbReference type="EMBL" id="AAEW02000005">
    <property type="protein sequence ID" value="EAT16465.1"/>
    <property type="molecule type" value="Genomic_DNA"/>
</dbReference>
<dbReference type="GO" id="GO:0008664">
    <property type="term" value="F:RNA 2',3'-cyclic 3'-phosphodiesterase activity"/>
    <property type="evidence" value="ECO:0007669"/>
    <property type="project" value="UniProtKB-EC"/>
</dbReference>
<dbReference type="PANTHER" id="PTHR35561:SF1">
    <property type="entry name" value="RNA 2',3'-CYCLIC PHOSPHODIESTERASE"/>
    <property type="match status" value="1"/>
</dbReference>
<keyword evidence="4" id="KW-1185">Reference proteome</keyword>
<sequence length="189" mass="21335">MSVDNDADVRCFIAVDIPARQQQELWRQCRLWRQRFDAFRWGNPSQYHLTVAFLGNQPQTLLATLAEQLAPVVARLAASGVVADQLELFPARRPHVVAARLVPTAALNRLYRRVNEVCTACGIEVPQPSRSFHPHITVARFHRHSFHETVAPLKLDLTIPLTAVKLFAGELTPDGAVHRVVERFLLHRG</sequence>
<gene>
    <name evidence="3" type="ORF">Dace_1929</name>
</gene>
<evidence type="ECO:0000313" key="3">
    <source>
        <dbReference type="EMBL" id="EAT16465.1"/>
    </source>
</evidence>
<dbReference type="InterPro" id="IPR004175">
    <property type="entry name" value="RNA_CPDase"/>
</dbReference>
<proteinExistence type="inferred from homology"/>
<dbReference type="OrthoDB" id="9793819at2"/>
<evidence type="ECO:0000256" key="2">
    <source>
        <dbReference type="HAMAP-Rule" id="MF_01940"/>
    </source>
</evidence>
<evidence type="ECO:0000256" key="1">
    <source>
        <dbReference type="ARBA" id="ARBA00022801"/>
    </source>
</evidence>
<dbReference type="GO" id="GO:0016874">
    <property type="term" value="F:ligase activity"/>
    <property type="evidence" value="ECO:0007669"/>
    <property type="project" value="UniProtKB-KW"/>
</dbReference>
<feature type="short sequence motif" description="HXTX 1" evidence="2">
    <location>
        <begin position="48"/>
        <end position="51"/>
    </location>
</feature>
<protein>
    <recommendedName>
        <fullName evidence="2">RNA 2',3'-cyclic phosphodiesterase</fullName>
        <shortName evidence="2">RNA 2',3'-CPDase</shortName>
        <ecNumber evidence="2">3.1.4.58</ecNumber>
    </recommendedName>
</protein>
<accession>Q1K1C3</accession>
<dbReference type="GO" id="GO:0004113">
    <property type="term" value="F:2',3'-cyclic-nucleotide 3'-phosphodiesterase activity"/>
    <property type="evidence" value="ECO:0007669"/>
    <property type="project" value="InterPro"/>
</dbReference>
<comment type="caution">
    <text evidence="3">The sequence shown here is derived from an EMBL/GenBank/DDBJ whole genome shotgun (WGS) entry which is preliminary data.</text>
</comment>
<comment type="catalytic activity">
    <reaction evidence="2">
        <text>a 3'-end 2',3'-cyclophospho-ribonucleotide-RNA + H2O = a 3'-end 2'-phospho-ribonucleotide-RNA + H(+)</text>
        <dbReference type="Rhea" id="RHEA:11828"/>
        <dbReference type="Rhea" id="RHEA-COMP:10464"/>
        <dbReference type="Rhea" id="RHEA-COMP:17353"/>
        <dbReference type="ChEBI" id="CHEBI:15377"/>
        <dbReference type="ChEBI" id="CHEBI:15378"/>
        <dbReference type="ChEBI" id="CHEBI:83064"/>
        <dbReference type="ChEBI" id="CHEBI:173113"/>
        <dbReference type="EC" id="3.1.4.58"/>
    </reaction>
</comment>
<feature type="short sequence motif" description="HXTX 2" evidence="2">
    <location>
        <begin position="135"/>
        <end position="138"/>
    </location>
</feature>
<dbReference type="EC" id="3.1.4.58" evidence="2"/>
<evidence type="ECO:0000313" key="4">
    <source>
        <dbReference type="Proteomes" id="UP000005695"/>
    </source>
</evidence>
<dbReference type="SUPFAM" id="SSF55144">
    <property type="entry name" value="LigT-like"/>
    <property type="match status" value="1"/>
</dbReference>
<dbReference type="Proteomes" id="UP000005695">
    <property type="component" value="Unassembled WGS sequence"/>
</dbReference>
<comment type="similarity">
    <text evidence="2">Belongs to the 2H phosphoesterase superfamily. ThpR family.</text>
</comment>
<dbReference type="InterPro" id="IPR009097">
    <property type="entry name" value="Cyclic_Pdiesterase"/>
</dbReference>
<keyword evidence="1 2" id="KW-0378">Hydrolase</keyword>
<feature type="active site" description="Proton donor" evidence="2">
    <location>
        <position position="48"/>
    </location>
</feature>